<reference evidence="1" key="1">
    <citation type="journal article" date="2019" name="Sci. Rep.">
        <title>Draft genome of Tanacetum cinerariifolium, the natural source of mosquito coil.</title>
        <authorList>
            <person name="Yamashiro T."/>
            <person name="Shiraishi A."/>
            <person name="Satake H."/>
            <person name="Nakayama K."/>
        </authorList>
    </citation>
    <scope>NUCLEOTIDE SEQUENCE</scope>
</reference>
<dbReference type="AlphaFoldDB" id="A0A699KUG5"/>
<name>A0A699KUG5_TANCI</name>
<sequence>MFLELVTLNNLFQGYVADDIDLGTLNTSGDRGSTGSQDDFYSTFHRTPNRRRFSKKEWEEFTEESTHDSVNELTCTPEFTEWVIKNANRIKLLPDNDSDGEFSGSDSTDGYLAKNPKKSRFFGW</sequence>
<organism evidence="1">
    <name type="scientific">Tanacetum cinerariifolium</name>
    <name type="common">Dalmatian daisy</name>
    <name type="synonym">Chrysanthemum cinerariifolium</name>
    <dbReference type="NCBI Taxonomy" id="118510"/>
    <lineage>
        <taxon>Eukaryota</taxon>
        <taxon>Viridiplantae</taxon>
        <taxon>Streptophyta</taxon>
        <taxon>Embryophyta</taxon>
        <taxon>Tracheophyta</taxon>
        <taxon>Spermatophyta</taxon>
        <taxon>Magnoliopsida</taxon>
        <taxon>eudicotyledons</taxon>
        <taxon>Gunneridae</taxon>
        <taxon>Pentapetalae</taxon>
        <taxon>asterids</taxon>
        <taxon>campanulids</taxon>
        <taxon>Asterales</taxon>
        <taxon>Asteraceae</taxon>
        <taxon>Asteroideae</taxon>
        <taxon>Anthemideae</taxon>
        <taxon>Anthemidinae</taxon>
        <taxon>Tanacetum</taxon>
    </lineage>
</organism>
<accession>A0A699KUG5</accession>
<comment type="caution">
    <text evidence="1">The sequence shown here is derived from an EMBL/GenBank/DDBJ whole genome shotgun (WGS) entry which is preliminary data.</text>
</comment>
<protein>
    <submittedName>
        <fullName evidence="1">Transmembrane protein 194</fullName>
    </submittedName>
</protein>
<gene>
    <name evidence="1" type="ORF">Tci_678949</name>
</gene>
<keyword evidence="1" id="KW-0472">Membrane</keyword>
<keyword evidence="1" id="KW-0812">Transmembrane</keyword>
<dbReference type="EMBL" id="BKCJ010545490">
    <property type="protein sequence ID" value="GFB06978.1"/>
    <property type="molecule type" value="Genomic_DNA"/>
</dbReference>
<dbReference type="PANTHER" id="PTHR31587:SF3">
    <property type="entry name" value="EXPRESSED PROTEIN"/>
    <property type="match status" value="1"/>
</dbReference>
<proteinExistence type="predicted"/>
<dbReference type="PANTHER" id="PTHR31587">
    <property type="entry name" value="TRANSMEMBRANE PROTEIN (DUF2215)"/>
    <property type="match status" value="1"/>
</dbReference>
<evidence type="ECO:0000313" key="1">
    <source>
        <dbReference type="EMBL" id="GFB06978.1"/>
    </source>
</evidence>